<feature type="repeat" description="PPR" evidence="3">
    <location>
        <begin position="205"/>
        <end position="239"/>
    </location>
</feature>
<feature type="repeat" description="PPR" evidence="3">
    <location>
        <begin position="497"/>
        <end position="531"/>
    </location>
</feature>
<feature type="repeat" description="PPR" evidence="3">
    <location>
        <begin position="275"/>
        <end position="309"/>
    </location>
</feature>
<reference evidence="4" key="1">
    <citation type="submission" date="2022-04" db="EMBL/GenBank/DDBJ databases">
        <title>Carnegiea gigantea Genome sequencing and assembly v2.</title>
        <authorList>
            <person name="Copetti D."/>
            <person name="Sanderson M.J."/>
            <person name="Burquez A."/>
            <person name="Wojciechowski M.F."/>
        </authorList>
    </citation>
    <scope>NUCLEOTIDE SEQUENCE</scope>
    <source>
        <strain evidence="4">SGP5-SGP5p</strain>
        <tissue evidence="4">Aerial part</tissue>
    </source>
</reference>
<protein>
    <recommendedName>
        <fullName evidence="6">Pentatricopeptide repeat-containing protein</fullName>
    </recommendedName>
</protein>
<dbReference type="Pfam" id="PF13812">
    <property type="entry name" value="PPR_3"/>
    <property type="match status" value="1"/>
</dbReference>
<name>A0A9Q1JVB4_9CARY</name>
<feature type="repeat" description="PPR" evidence="3">
    <location>
        <begin position="135"/>
        <end position="169"/>
    </location>
</feature>
<dbReference type="Gene3D" id="1.25.40.10">
    <property type="entry name" value="Tetratricopeptide repeat domain"/>
    <property type="match status" value="4"/>
</dbReference>
<sequence>MSLRQAIWRFSVRSKGFGSIYGDLRCYKNTIRGAYTLHAHECRKHPQSASRQGSKRVERAYKKDVDPKLYMRNVVREISNVLRYSSWDSAQEQLGRFRIKWDSYTVNQVLKTHPPMEKAWLFFNWACKRKGFKHDQFTYTTMLDIFGEAGRINSMKYVFQQMQEKGIDIDVVTYTSLLHWLSKNGDFHGAVKLWGEMKAKGCHPTVVSYTAFMKILFDNNRVEEATGIYKEMLQSGLSPTCHTYTILMEHLIRSGKCQTALEVFRKMQDTGVEPDKATCNILVEQCCKAGEAWAIAQILDYMKKKSLVLRYPIYLQAHETLKMAGEDDMLLRQVNPHICIEVFDKNEVMELEQTASDGNSLTDRGLLMELLRKKNFVAIDRLFSSIMYHNIQLDSETVSKLIEANCTCGRMDAALQALEYSNNSGTHIELAAYLSLLGVMIRSNEFAKVLEVVEQMVKIELFLQPQLASTLVYRLGQSGELGIAVKLFDMLPEEMKSTAVYTALINACFSAGDPDKGIEIFKSMKSRSIHVARGTYNVLIRGLEMRGRVDEAKLYRKERRSLLMEEHVSEAVLVEEKICDVLFAGCLVTKSSMAHYHSIVFTKSIFKDEEPLHLSCQHHGFHSGNASI</sequence>
<dbReference type="NCBIfam" id="TIGR00756">
    <property type="entry name" value="PPR"/>
    <property type="match status" value="5"/>
</dbReference>
<comment type="similarity">
    <text evidence="1">Belongs to the PPR family. P subfamily.</text>
</comment>
<dbReference type="Proteomes" id="UP001153076">
    <property type="component" value="Unassembled WGS sequence"/>
</dbReference>
<dbReference type="Pfam" id="PF13041">
    <property type="entry name" value="PPR_2"/>
    <property type="match status" value="2"/>
</dbReference>
<comment type="caution">
    <text evidence="4">The sequence shown here is derived from an EMBL/GenBank/DDBJ whole genome shotgun (WGS) entry which is preliminary data.</text>
</comment>
<proteinExistence type="inferred from homology"/>
<dbReference type="InterPro" id="IPR011990">
    <property type="entry name" value="TPR-like_helical_dom_sf"/>
</dbReference>
<dbReference type="EMBL" id="JAKOGI010000680">
    <property type="protein sequence ID" value="KAJ8431583.1"/>
    <property type="molecule type" value="Genomic_DNA"/>
</dbReference>
<dbReference type="PROSITE" id="PS51375">
    <property type="entry name" value="PPR"/>
    <property type="match status" value="6"/>
</dbReference>
<dbReference type="PANTHER" id="PTHR47938:SF18">
    <property type="entry name" value="OS10G0358700 PROTEIN"/>
    <property type="match status" value="1"/>
</dbReference>
<dbReference type="InterPro" id="IPR002885">
    <property type="entry name" value="PPR_rpt"/>
</dbReference>
<keyword evidence="2" id="KW-0677">Repeat</keyword>
<gene>
    <name evidence="4" type="ORF">Cgig2_025625</name>
</gene>
<evidence type="ECO:0008006" key="6">
    <source>
        <dbReference type="Google" id="ProtNLM"/>
    </source>
</evidence>
<dbReference type="OrthoDB" id="185373at2759"/>
<evidence type="ECO:0000256" key="1">
    <source>
        <dbReference type="ARBA" id="ARBA00007626"/>
    </source>
</evidence>
<feature type="repeat" description="PPR" evidence="3">
    <location>
        <begin position="240"/>
        <end position="274"/>
    </location>
</feature>
<keyword evidence="5" id="KW-1185">Reference proteome</keyword>
<evidence type="ECO:0000313" key="4">
    <source>
        <dbReference type="EMBL" id="KAJ8431583.1"/>
    </source>
</evidence>
<evidence type="ECO:0000256" key="2">
    <source>
        <dbReference type="ARBA" id="ARBA00022737"/>
    </source>
</evidence>
<evidence type="ECO:0000313" key="5">
    <source>
        <dbReference type="Proteomes" id="UP001153076"/>
    </source>
</evidence>
<dbReference type="PANTHER" id="PTHR47938">
    <property type="entry name" value="RESPIRATORY COMPLEX I CHAPERONE (CIA84), PUTATIVE (AFU_ORTHOLOGUE AFUA_2G06020)-RELATED"/>
    <property type="match status" value="1"/>
</dbReference>
<dbReference type="AlphaFoldDB" id="A0A9Q1JVB4"/>
<dbReference type="GO" id="GO:0003729">
    <property type="term" value="F:mRNA binding"/>
    <property type="evidence" value="ECO:0007669"/>
    <property type="project" value="TreeGrafter"/>
</dbReference>
<accession>A0A9Q1JVB4</accession>
<feature type="repeat" description="PPR" evidence="3">
    <location>
        <begin position="170"/>
        <end position="204"/>
    </location>
</feature>
<organism evidence="4 5">
    <name type="scientific">Carnegiea gigantea</name>
    <dbReference type="NCBI Taxonomy" id="171969"/>
    <lineage>
        <taxon>Eukaryota</taxon>
        <taxon>Viridiplantae</taxon>
        <taxon>Streptophyta</taxon>
        <taxon>Embryophyta</taxon>
        <taxon>Tracheophyta</taxon>
        <taxon>Spermatophyta</taxon>
        <taxon>Magnoliopsida</taxon>
        <taxon>eudicotyledons</taxon>
        <taxon>Gunneridae</taxon>
        <taxon>Pentapetalae</taxon>
        <taxon>Caryophyllales</taxon>
        <taxon>Cactineae</taxon>
        <taxon>Cactaceae</taxon>
        <taxon>Cactoideae</taxon>
        <taxon>Echinocereeae</taxon>
        <taxon>Carnegiea</taxon>
    </lineage>
</organism>
<evidence type="ECO:0000256" key="3">
    <source>
        <dbReference type="PROSITE-ProRule" id="PRU00708"/>
    </source>
</evidence>